<protein>
    <recommendedName>
        <fullName evidence="5">6-phosphofructokinase</fullName>
        <ecNumber evidence="5">2.7.1.11</ecNumber>
    </recommendedName>
</protein>
<evidence type="ECO:0000256" key="3">
    <source>
        <dbReference type="ARBA" id="ARBA00004496"/>
    </source>
</evidence>
<dbReference type="InterPro" id="IPR000023">
    <property type="entry name" value="Phosphofructokinase_dom"/>
</dbReference>
<evidence type="ECO:0000256" key="7">
    <source>
        <dbReference type="ARBA" id="ARBA00022679"/>
    </source>
</evidence>
<dbReference type="GO" id="GO:0003872">
    <property type="term" value="F:6-phosphofructokinase activity"/>
    <property type="evidence" value="ECO:0007669"/>
    <property type="project" value="UniProtKB-EC"/>
</dbReference>
<evidence type="ECO:0000256" key="6">
    <source>
        <dbReference type="ARBA" id="ARBA00022490"/>
    </source>
</evidence>
<keyword evidence="11" id="KW-0067">ATP-binding</keyword>
<evidence type="ECO:0000256" key="10">
    <source>
        <dbReference type="ARBA" id="ARBA00022777"/>
    </source>
</evidence>
<comment type="subcellular location">
    <subcellularLocation>
        <location evidence="3">Cytoplasm</location>
    </subcellularLocation>
</comment>
<dbReference type="UniPathway" id="UPA00109">
    <property type="reaction ID" value="UER00182"/>
</dbReference>
<dbReference type="PIRSF" id="PIRSF000532">
    <property type="entry name" value="ATP_PFK_prok"/>
    <property type="match status" value="1"/>
</dbReference>
<dbReference type="GO" id="GO:0005945">
    <property type="term" value="C:6-phosphofructokinase complex"/>
    <property type="evidence" value="ECO:0007669"/>
    <property type="project" value="TreeGrafter"/>
</dbReference>
<dbReference type="EC" id="2.7.1.11" evidence="5"/>
<name>A0A6N7V2J5_9FIRM</name>
<dbReference type="GO" id="GO:0046872">
    <property type="term" value="F:metal ion binding"/>
    <property type="evidence" value="ECO:0007669"/>
    <property type="project" value="UniProtKB-KW"/>
</dbReference>
<keyword evidence="8" id="KW-0479">Metal-binding</keyword>
<dbReference type="GO" id="GO:0005524">
    <property type="term" value="F:ATP binding"/>
    <property type="evidence" value="ECO:0007669"/>
    <property type="project" value="UniProtKB-KW"/>
</dbReference>
<dbReference type="Pfam" id="PF00365">
    <property type="entry name" value="PFK"/>
    <property type="match status" value="1"/>
</dbReference>
<keyword evidence="12" id="KW-0460">Magnesium</keyword>
<evidence type="ECO:0000256" key="11">
    <source>
        <dbReference type="ARBA" id="ARBA00022840"/>
    </source>
</evidence>
<dbReference type="PRINTS" id="PR00476">
    <property type="entry name" value="PHFRCTKINASE"/>
</dbReference>
<evidence type="ECO:0000256" key="5">
    <source>
        <dbReference type="ARBA" id="ARBA00012055"/>
    </source>
</evidence>
<dbReference type="GO" id="GO:0030388">
    <property type="term" value="P:fructose 1,6-bisphosphate metabolic process"/>
    <property type="evidence" value="ECO:0007669"/>
    <property type="project" value="TreeGrafter"/>
</dbReference>
<comment type="pathway">
    <text evidence="4">Carbohydrate degradation; glycolysis; D-glyceraldehyde 3-phosphate and glycerone phosphate from D-glucose: step 3/4.</text>
</comment>
<dbReference type="PANTHER" id="PTHR13697">
    <property type="entry name" value="PHOSPHOFRUCTOKINASE"/>
    <property type="match status" value="1"/>
</dbReference>
<dbReference type="NCBIfam" id="NF002872">
    <property type="entry name" value="PRK03202.1"/>
    <property type="match status" value="1"/>
</dbReference>
<accession>A0A6N7V2J5</accession>
<feature type="domain" description="Phosphofructokinase" evidence="16">
    <location>
        <begin position="7"/>
        <end position="284"/>
    </location>
</feature>
<dbReference type="EMBL" id="VULY01000018">
    <property type="protein sequence ID" value="MSR94775.1"/>
    <property type="molecule type" value="Genomic_DNA"/>
</dbReference>
<gene>
    <name evidence="17" type="ORF">FYJ34_11020</name>
</gene>
<dbReference type="AlphaFoldDB" id="A0A6N7V2J5"/>
<evidence type="ECO:0000256" key="15">
    <source>
        <dbReference type="ARBA" id="ARBA00048070"/>
    </source>
</evidence>
<keyword evidence="6" id="KW-0963">Cytoplasm</keyword>
<proteinExistence type="inferred from homology"/>
<evidence type="ECO:0000313" key="17">
    <source>
        <dbReference type="EMBL" id="MSR94775.1"/>
    </source>
</evidence>
<dbReference type="InterPro" id="IPR012003">
    <property type="entry name" value="ATP_PFK_prok-type"/>
</dbReference>
<keyword evidence="13" id="KW-0324">Glycolysis</keyword>
<dbReference type="Gene3D" id="3.40.50.460">
    <property type="entry name" value="Phosphofructokinase domain"/>
    <property type="match status" value="1"/>
</dbReference>
<sequence>MEGAGMKLGVITSGGDAPGMNPCLAQIIREGQKRGHEIIGFEGGFRGIAENRCRKLSPEEVTLWYQRGGTCIKTGRFPELEKESAQKKVAEQLRAHRIEGLMVLGGDGSFKGALAVHRMFPELNIIGIPCTIDNNVYGSDYTLGFDTALNTQTTYLDGLMDTGESLDGRVFFIETLGAYDGYLAQSTYLMGMAEFAVLDEMPMEEEEIIRKVLQAREEKRSGSIYVMFSESDGKHRCLRIADVIRDRYNINIKCSILGFSQRGNAPTARDRLMASGFADRAIRAMETGVKNQYIVYRKGEFQYMDISNASKKKVFDWHHI</sequence>
<keyword evidence="10 17" id="KW-0418">Kinase</keyword>
<evidence type="ECO:0000256" key="8">
    <source>
        <dbReference type="ARBA" id="ARBA00022723"/>
    </source>
</evidence>
<dbReference type="GO" id="GO:0070095">
    <property type="term" value="F:fructose-6-phosphate binding"/>
    <property type="evidence" value="ECO:0007669"/>
    <property type="project" value="TreeGrafter"/>
</dbReference>
<dbReference type="GO" id="GO:0042802">
    <property type="term" value="F:identical protein binding"/>
    <property type="evidence" value="ECO:0007669"/>
    <property type="project" value="TreeGrafter"/>
</dbReference>
<dbReference type="InterPro" id="IPR035966">
    <property type="entry name" value="PKF_sf"/>
</dbReference>
<dbReference type="InterPro" id="IPR022953">
    <property type="entry name" value="ATP_PFK"/>
</dbReference>
<dbReference type="SUPFAM" id="SSF53784">
    <property type="entry name" value="Phosphofructokinase"/>
    <property type="match status" value="1"/>
</dbReference>
<dbReference type="Gene3D" id="3.40.50.450">
    <property type="match status" value="1"/>
</dbReference>
<evidence type="ECO:0000259" key="16">
    <source>
        <dbReference type="Pfam" id="PF00365"/>
    </source>
</evidence>
<evidence type="ECO:0000256" key="4">
    <source>
        <dbReference type="ARBA" id="ARBA00004679"/>
    </source>
</evidence>
<evidence type="ECO:0000256" key="13">
    <source>
        <dbReference type="ARBA" id="ARBA00023152"/>
    </source>
</evidence>
<evidence type="ECO:0000256" key="14">
    <source>
        <dbReference type="ARBA" id="ARBA00038478"/>
    </source>
</evidence>
<dbReference type="GO" id="GO:0061621">
    <property type="term" value="P:canonical glycolysis"/>
    <property type="evidence" value="ECO:0007669"/>
    <property type="project" value="TreeGrafter"/>
</dbReference>
<evidence type="ECO:0000313" key="18">
    <source>
        <dbReference type="Proteomes" id="UP000434409"/>
    </source>
</evidence>
<dbReference type="Proteomes" id="UP000434409">
    <property type="component" value="Unassembled WGS sequence"/>
</dbReference>
<comment type="catalytic activity">
    <reaction evidence="15">
        <text>beta-D-fructose 6-phosphate + ATP = beta-D-fructose 1,6-bisphosphate + ADP + H(+)</text>
        <dbReference type="Rhea" id="RHEA:16109"/>
        <dbReference type="ChEBI" id="CHEBI:15378"/>
        <dbReference type="ChEBI" id="CHEBI:30616"/>
        <dbReference type="ChEBI" id="CHEBI:32966"/>
        <dbReference type="ChEBI" id="CHEBI:57634"/>
        <dbReference type="ChEBI" id="CHEBI:456216"/>
        <dbReference type="EC" id="2.7.1.11"/>
    </reaction>
</comment>
<keyword evidence="9" id="KW-0547">Nucleotide-binding</keyword>
<comment type="cofactor">
    <cofactor evidence="1">
        <name>Mg(2+)</name>
        <dbReference type="ChEBI" id="CHEBI:18420"/>
    </cofactor>
</comment>
<evidence type="ECO:0000256" key="12">
    <source>
        <dbReference type="ARBA" id="ARBA00022842"/>
    </source>
</evidence>
<dbReference type="PANTHER" id="PTHR13697:SF4">
    <property type="entry name" value="ATP-DEPENDENT 6-PHOSPHOFRUCTOKINASE"/>
    <property type="match status" value="1"/>
</dbReference>
<organism evidence="17 18">
    <name type="scientific">Suipraeoptans intestinalis</name>
    <dbReference type="NCBI Taxonomy" id="2606628"/>
    <lineage>
        <taxon>Bacteria</taxon>
        <taxon>Bacillati</taxon>
        <taxon>Bacillota</taxon>
        <taxon>Clostridia</taxon>
        <taxon>Lachnospirales</taxon>
        <taxon>Lachnospiraceae</taxon>
        <taxon>Suipraeoptans</taxon>
    </lineage>
</organism>
<dbReference type="GO" id="GO:0048029">
    <property type="term" value="F:monosaccharide binding"/>
    <property type="evidence" value="ECO:0007669"/>
    <property type="project" value="TreeGrafter"/>
</dbReference>
<reference evidence="17 18" key="1">
    <citation type="submission" date="2019-08" db="EMBL/GenBank/DDBJ databases">
        <title>In-depth cultivation of the pig gut microbiome towards novel bacterial diversity and tailored functional studies.</title>
        <authorList>
            <person name="Wylensek D."/>
            <person name="Hitch T.C.A."/>
            <person name="Clavel T."/>
        </authorList>
    </citation>
    <scope>NUCLEOTIDE SEQUENCE [LARGE SCALE GENOMIC DNA]</scope>
    <source>
        <strain evidence="17 18">68-1-5</strain>
    </source>
</reference>
<dbReference type="GO" id="GO:0016208">
    <property type="term" value="F:AMP binding"/>
    <property type="evidence" value="ECO:0007669"/>
    <property type="project" value="TreeGrafter"/>
</dbReference>
<evidence type="ECO:0000256" key="2">
    <source>
        <dbReference type="ARBA" id="ARBA00002659"/>
    </source>
</evidence>
<comment type="function">
    <text evidence="2">Catalyzes the phosphorylation of D-fructose 6-phosphate to fructose 1,6-bisphosphate by ATP, the first committing step of glycolysis.</text>
</comment>
<keyword evidence="7" id="KW-0808">Transferase</keyword>
<evidence type="ECO:0000256" key="9">
    <source>
        <dbReference type="ARBA" id="ARBA00022741"/>
    </source>
</evidence>
<evidence type="ECO:0000256" key="1">
    <source>
        <dbReference type="ARBA" id="ARBA00001946"/>
    </source>
</evidence>
<dbReference type="GO" id="GO:0006002">
    <property type="term" value="P:fructose 6-phosphate metabolic process"/>
    <property type="evidence" value="ECO:0007669"/>
    <property type="project" value="InterPro"/>
</dbReference>
<comment type="similarity">
    <text evidence="14">Belongs to the phosphofructokinase type A (PFKA) family.</text>
</comment>
<keyword evidence="18" id="KW-1185">Reference proteome</keyword>
<comment type="caution">
    <text evidence="17">The sequence shown here is derived from an EMBL/GenBank/DDBJ whole genome shotgun (WGS) entry which is preliminary data.</text>
</comment>